<dbReference type="PANTHER" id="PTHR30204:SF93">
    <property type="entry name" value="HTH MERR-TYPE DOMAIN-CONTAINING PROTEIN"/>
    <property type="match status" value="1"/>
</dbReference>
<dbReference type="AlphaFoldDB" id="A0A4P6TPK8"/>
<accession>A0A4P6TPK8</accession>
<dbReference type="GO" id="GO:0003677">
    <property type="term" value="F:DNA binding"/>
    <property type="evidence" value="ECO:0007669"/>
    <property type="project" value="UniProtKB-KW"/>
</dbReference>
<evidence type="ECO:0000313" key="4">
    <source>
        <dbReference type="EMBL" id="QBJ89090.1"/>
    </source>
</evidence>
<dbReference type="OrthoDB" id="3824912at2"/>
<gene>
    <name evidence="4" type="ORF">D0Z67_01315</name>
</gene>
<dbReference type="GO" id="GO:0003700">
    <property type="term" value="F:DNA-binding transcription factor activity"/>
    <property type="evidence" value="ECO:0007669"/>
    <property type="project" value="InterPro"/>
</dbReference>
<dbReference type="SUPFAM" id="SSF46955">
    <property type="entry name" value="Putative DNA-binding domain"/>
    <property type="match status" value="1"/>
</dbReference>
<dbReference type="Gene3D" id="1.10.1660.10">
    <property type="match status" value="1"/>
</dbReference>
<organism evidence="4 5">
    <name type="scientific">Streptomyces seoulensis</name>
    <dbReference type="NCBI Taxonomy" id="73044"/>
    <lineage>
        <taxon>Bacteria</taxon>
        <taxon>Bacillati</taxon>
        <taxon>Actinomycetota</taxon>
        <taxon>Actinomycetes</taxon>
        <taxon>Kitasatosporales</taxon>
        <taxon>Streptomycetaceae</taxon>
        <taxon>Streptomyces</taxon>
    </lineage>
</organism>
<dbReference type="KEGG" id="sseo:D0Z67_01315"/>
<dbReference type="PROSITE" id="PS50937">
    <property type="entry name" value="HTH_MERR_2"/>
    <property type="match status" value="1"/>
</dbReference>
<dbReference type="EMBL" id="CP032229">
    <property type="protein sequence ID" value="QBJ89090.1"/>
    <property type="molecule type" value="Genomic_DNA"/>
</dbReference>
<name>A0A4P6TPK8_STRSO</name>
<evidence type="ECO:0000256" key="2">
    <source>
        <dbReference type="SAM" id="MobiDB-lite"/>
    </source>
</evidence>
<dbReference type="Pfam" id="PF13411">
    <property type="entry name" value="MerR_1"/>
    <property type="match status" value="1"/>
</dbReference>
<dbReference type="Proteomes" id="UP000292547">
    <property type="component" value="Chromosome"/>
</dbReference>
<dbReference type="PANTHER" id="PTHR30204">
    <property type="entry name" value="REDOX-CYCLING DRUG-SENSING TRANSCRIPTIONAL ACTIVATOR SOXR"/>
    <property type="match status" value="1"/>
</dbReference>
<keyword evidence="1" id="KW-0238">DNA-binding</keyword>
<feature type="domain" description="HTH merR-type" evidence="3">
    <location>
        <begin position="1"/>
        <end position="68"/>
    </location>
</feature>
<dbReference type="SMART" id="SM00422">
    <property type="entry name" value="HTH_MERR"/>
    <property type="match status" value="1"/>
</dbReference>
<reference evidence="4 5" key="1">
    <citation type="submission" date="2018-08" db="EMBL/GenBank/DDBJ databases">
        <title>The complete genome sequence of Streptomyces seoulensis, a pioneer strain for nickel superoxide dismutase discovery.</title>
        <authorList>
            <person name="Shin J."/>
            <person name="Lee J.-S."/>
            <person name="Lee E.-J."/>
            <person name="Youn H.-D."/>
        </authorList>
    </citation>
    <scope>NUCLEOTIDE SEQUENCE [LARGE SCALE GENOMIC DNA]</scope>
    <source>
        <strain evidence="4 5">KCTC 9819</strain>
    </source>
</reference>
<dbReference type="GeneID" id="300103187"/>
<protein>
    <submittedName>
        <fullName evidence="4">MerR family transcriptional regulator</fullName>
    </submittedName>
</protein>
<dbReference type="PRINTS" id="PR00040">
    <property type="entry name" value="HTHMERR"/>
</dbReference>
<proteinExistence type="predicted"/>
<dbReference type="InterPro" id="IPR047057">
    <property type="entry name" value="MerR_fam"/>
</dbReference>
<feature type="region of interest" description="Disordered" evidence="2">
    <location>
        <begin position="86"/>
        <end position="111"/>
    </location>
</feature>
<evidence type="ECO:0000259" key="3">
    <source>
        <dbReference type="PROSITE" id="PS50937"/>
    </source>
</evidence>
<keyword evidence="5" id="KW-1185">Reference proteome</keyword>
<dbReference type="RefSeq" id="WP_078873181.1">
    <property type="nucleotide sequence ID" value="NZ_CP032229.1"/>
</dbReference>
<evidence type="ECO:0000313" key="5">
    <source>
        <dbReference type="Proteomes" id="UP000292547"/>
    </source>
</evidence>
<dbReference type="InterPro" id="IPR000551">
    <property type="entry name" value="MerR-type_HTH_dom"/>
</dbReference>
<dbReference type="InterPro" id="IPR009061">
    <property type="entry name" value="DNA-bd_dom_put_sf"/>
</dbReference>
<sequence length="226" mass="24162">MLIGELSRRTGASERLLRYYERMELIHPERRANGYRDYDDRTVQTVRRIRALLAVGLPTRLIRQILPCSVGEATLSGSLPNMIAARGSDPPARPDRCPATSRNLDVVPSGGGECVGASDREAAVDTAGTGAHRIVPVLSEPDGAGEYATAPFWVRSRPGHPRKRPAGRRSVSAAEPRYLGVPEKPVEQGECGVTATTTCGCGCAGFRPFAVGGVGSQLSSAAIRRR</sequence>
<evidence type="ECO:0000256" key="1">
    <source>
        <dbReference type="ARBA" id="ARBA00023125"/>
    </source>
</evidence>